<comment type="caution">
    <text evidence="7">The sequence shown here is derived from an EMBL/GenBank/DDBJ whole genome shotgun (WGS) entry which is preliminary data.</text>
</comment>
<evidence type="ECO:0000259" key="6">
    <source>
        <dbReference type="SMART" id="SM00014"/>
    </source>
</evidence>
<dbReference type="InterPro" id="IPR036938">
    <property type="entry name" value="PAP2/HPO_sf"/>
</dbReference>
<dbReference type="GO" id="GO:0016020">
    <property type="term" value="C:membrane"/>
    <property type="evidence" value="ECO:0007669"/>
    <property type="project" value="UniProtKB-SubCell"/>
</dbReference>
<dbReference type="RefSeq" id="WP_301198357.1">
    <property type="nucleotide sequence ID" value="NZ_JAPDPI010000008.1"/>
</dbReference>
<keyword evidence="5" id="KW-0472">Membrane</keyword>
<dbReference type="InterPro" id="IPR000326">
    <property type="entry name" value="PAP2/HPO"/>
</dbReference>
<evidence type="ECO:0000256" key="4">
    <source>
        <dbReference type="ARBA" id="ARBA00022989"/>
    </source>
</evidence>
<comment type="subcellular location">
    <subcellularLocation>
        <location evidence="1">Membrane</location>
        <topology evidence="1">Multi-pass membrane protein</topology>
    </subcellularLocation>
</comment>
<dbReference type="AlphaFoldDB" id="A0AAE3MCW1"/>
<protein>
    <submittedName>
        <fullName evidence="7">Phosphatase PAP2 family protein</fullName>
    </submittedName>
</protein>
<organism evidence="7 8">
    <name type="scientific">Plebeiibacterium marinum</name>
    <dbReference type="NCBI Taxonomy" id="2992111"/>
    <lineage>
        <taxon>Bacteria</taxon>
        <taxon>Pseudomonadati</taxon>
        <taxon>Bacteroidota</taxon>
        <taxon>Bacteroidia</taxon>
        <taxon>Marinilabiliales</taxon>
        <taxon>Marinilabiliaceae</taxon>
        <taxon>Plebeiibacterium</taxon>
    </lineage>
</organism>
<sequence length="249" mass="27760">MAKFPYKLKKSDFFILGMGVSAKLVADSRESATPMSYDEISSLQRTDISSLNRGATYNWNQGLHKGSDFTRGLLLFAPSLMVVNSGVQTQFGHSFIYGAMYLEVAMLTFGLTDLSKTMAQRIRPYLYNPDVSMEDKQNQMKYNNGFDSFWSGHTAMAFASAVFLSKTYSDIYGKNTFSKVIWGSSLALASTTGYLRYKSGNHYPTDILVGALVGSAIGFIVPSMHKKEKRNDYLSYSVGAGNFMVRYTF</sequence>
<evidence type="ECO:0000256" key="5">
    <source>
        <dbReference type="ARBA" id="ARBA00023136"/>
    </source>
</evidence>
<dbReference type="Proteomes" id="UP001207408">
    <property type="component" value="Unassembled WGS sequence"/>
</dbReference>
<dbReference type="Gene3D" id="1.20.144.10">
    <property type="entry name" value="Phosphatidic acid phosphatase type 2/haloperoxidase"/>
    <property type="match status" value="1"/>
</dbReference>
<evidence type="ECO:0000313" key="8">
    <source>
        <dbReference type="Proteomes" id="UP001207408"/>
    </source>
</evidence>
<dbReference type="SUPFAM" id="SSF48317">
    <property type="entry name" value="Acid phosphatase/Vanadium-dependent haloperoxidase"/>
    <property type="match status" value="1"/>
</dbReference>
<evidence type="ECO:0000256" key="1">
    <source>
        <dbReference type="ARBA" id="ARBA00004141"/>
    </source>
</evidence>
<keyword evidence="3" id="KW-0812">Transmembrane</keyword>
<keyword evidence="4" id="KW-1133">Transmembrane helix</keyword>
<evidence type="ECO:0000313" key="7">
    <source>
        <dbReference type="EMBL" id="MCW3805111.1"/>
    </source>
</evidence>
<gene>
    <name evidence="7" type="ORF">OM074_05700</name>
</gene>
<name>A0AAE3MCW1_9BACT</name>
<dbReference type="EMBL" id="JAPDPI010000008">
    <property type="protein sequence ID" value="MCW3805111.1"/>
    <property type="molecule type" value="Genomic_DNA"/>
</dbReference>
<evidence type="ECO:0000256" key="3">
    <source>
        <dbReference type="ARBA" id="ARBA00022692"/>
    </source>
</evidence>
<reference evidence="7" key="1">
    <citation type="submission" date="2022-10" db="EMBL/GenBank/DDBJ databases">
        <authorList>
            <person name="Yu W.X."/>
        </authorList>
    </citation>
    <scope>NUCLEOTIDE SEQUENCE</scope>
    <source>
        <strain evidence="7">D04</strain>
    </source>
</reference>
<comment type="similarity">
    <text evidence="2">Belongs to the PA-phosphatase related phosphoesterase family.</text>
</comment>
<accession>A0AAE3MCW1</accession>
<dbReference type="SMART" id="SM00014">
    <property type="entry name" value="acidPPc"/>
    <property type="match status" value="1"/>
</dbReference>
<dbReference type="PANTHER" id="PTHR10165">
    <property type="entry name" value="LIPID PHOSPHATE PHOSPHATASE"/>
    <property type="match status" value="1"/>
</dbReference>
<dbReference type="InterPro" id="IPR043216">
    <property type="entry name" value="PAP-like"/>
</dbReference>
<evidence type="ECO:0000256" key="2">
    <source>
        <dbReference type="ARBA" id="ARBA00008816"/>
    </source>
</evidence>
<dbReference type="GO" id="GO:0006644">
    <property type="term" value="P:phospholipid metabolic process"/>
    <property type="evidence" value="ECO:0007669"/>
    <property type="project" value="InterPro"/>
</dbReference>
<proteinExistence type="inferred from homology"/>
<keyword evidence="8" id="KW-1185">Reference proteome</keyword>
<feature type="domain" description="Phosphatidic acid phosphatase type 2/haloperoxidase" evidence="6">
    <location>
        <begin position="96"/>
        <end position="222"/>
    </location>
</feature>
<dbReference type="Pfam" id="PF01569">
    <property type="entry name" value="PAP2"/>
    <property type="match status" value="1"/>
</dbReference>